<dbReference type="AlphaFoldDB" id="A0A923E3E8"/>
<dbReference type="EMBL" id="WNXD01000002">
    <property type="protein sequence ID" value="MBB2146784.1"/>
    <property type="molecule type" value="Genomic_DNA"/>
</dbReference>
<evidence type="ECO:0000256" key="5">
    <source>
        <dbReference type="ARBA" id="ARBA00022989"/>
    </source>
</evidence>
<evidence type="ECO:0000259" key="9">
    <source>
        <dbReference type="Pfam" id="PF18916"/>
    </source>
</evidence>
<dbReference type="Pfam" id="PF18916">
    <property type="entry name" value="Lycopene_cyc"/>
    <property type="match status" value="2"/>
</dbReference>
<keyword evidence="4" id="KW-0125">Carotenoid biosynthesis</keyword>
<sequence>MNYIFLLLNLFLFLIPICLSFDKKVFPIGQLKSTVAATLITGIIFSAIAIFFTLFKVWSFDSVFLSGVYYRGLPLEHYLFSFTFTFAGLGIYQYLNAKFPNNQLQKFSLSVSNLMLGVCVAFLFFAYAKWYTVVTFSILLILLLYIEYLNKLRFMYRFYRAYLVCLIPFYICYGIICNLPIIQYQAAETIKLRLQNIPLENHFYIMGMLLLAVYVFEFFEKRATTK</sequence>
<reference evidence="10" key="1">
    <citation type="submission" date="2019-11" db="EMBL/GenBank/DDBJ databases">
        <title>Description of Pedobacter sp. LMG 31464T.</title>
        <authorList>
            <person name="Carlier A."/>
            <person name="Qi S."/>
            <person name="Vandamme P."/>
        </authorList>
    </citation>
    <scope>NUCLEOTIDE SEQUENCE</scope>
    <source>
        <strain evidence="10">LMG 31464</strain>
    </source>
</reference>
<evidence type="ECO:0000256" key="7">
    <source>
        <dbReference type="ARBA" id="ARBA00023235"/>
    </source>
</evidence>
<feature type="transmembrane region" description="Helical" evidence="8">
    <location>
        <begin position="202"/>
        <end position="219"/>
    </location>
</feature>
<feature type="domain" description="Lycopene cyclase" evidence="9">
    <location>
        <begin position="129"/>
        <end position="219"/>
    </location>
</feature>
<feature type="transmembrane region" description="Helical" evidence="8">
    <location>
        <begin position="6"/>
        <end position="22"/>
    </location>
</feature>
<dbReference type="GO" id="GO:0016117">
    <property type="term" value="P:carotenoid biosynthetic process"/>
    <property type="evidence" value="ECO:0007669"/>
    <property type="project" value="UniProtKB-KW"/>
</dbReference>
<comment type="pathway">
    <text evidence="2">Carotenoid biosynthesis.</text>
</comment>
<comment type="caution">
    <text evidence="10">The sequence shown here is derived from an EMBL/GenBank/DDBJ whole genome shotgun (WGS) entry which is preliminary data.</text>
</comment>
<name>A0A923E3E8_9SPHI</name>
<proteinExistence type="predicted"/>
<evidence type="ECO:0000256" key="8">
    <source>
        <dbReference type="SAM" id="Phobius"/>
    </source>
</evidence>
<feature type="transmembrane region" description="Helical" evidence="8">
    <location>
        <begin position="161"/>
        <end position="182"/>
    </location>
</feature>
<keyword evidence="3 8" id="KW-0812">Transmembrane</keyword>
<feature type="transmembrane region" description="Helical" evidence="8">
    <location>
        <begin position="107"/>
        <end position="125"/>
    </location>
</feature>
<feature type="domain" description="Lycopene cyclase" evidence="9">
    <location>
        <begin position="2"/>
        <end position="95"/>
    </location>
</feature>
<dbReference type="GO" id="GO:0016872">
    <property type="term" value="F:intramolecular lyase activity"/>
    <property type="evidence" value="ECO:0007669"/>
    <property type="project" value="InterPro"/>
</dbReference>
<organism evidence="10 11">
    <name type="scientific">Pedobacter planticolens</name>
    <dbReference type="NCBI Taxonomy" id="2679964"/>
    <lineage>
        <taxon>Bacteria</taxon>
        <taxon>Pseudomonadati</taxon>
        <taxon>Bacteroidota</taxon>
        <taxon>Sphingobacteriia</taxon>
        <taxon>Sphingobacteriales</taxon>
        <taxon>Sphingobacteriaceae</taxon>
        <taxon>Pedobacter</taxon>
    </lineage>
</organism>
<dbReference type="GO" id="GO:0045436">
    <property type="term" value="F:lycopene beta cyclase activity"/>
    <property type="evidence" value="ECO:0007669"/>
    <property type="project" value="UniProtKB-ARBA"/>
</dbReference>
<feature type="transmembrane region" description="Helical" evidence="8">
    <location>
        <begin position="131"/>
        <end position="149"/>
    </location>
</feature>
<evidence type="ECO:0000256" key="1">
    <source>
        <dbReference type="ARBA" id="ARBA00004141"/>
    </source>
</evidence>
<keyword evidence="6 8" id="KW-0472">Membrane</keyword>
<evidence type="ECO:0000313" key="10">
    <source>
        <dbReference type="EMBL" id="MBB2146784.1"/>
    </source>
</evidence>
<gene>
    <name evidence="10" type="ORF">GM921_14870</name>
</gene>
<keyword evidence="7" id="KW-0413">Isomerase</keyword>
<evidence type="ECO:0000256" key="3">
    <source>
        <dbReference type="ARBA" id="ARBA00022692"/>
    </source>
</evidence>
<evidence type="ECO:0000313" key="11">
    <source>
        <dbReference type="Proteomes" id="UP000601055"/>
    </source>
</evidence>
<dbReference type="GO" id="GO:0016020">
    <property type="term" value="C:membrane"/>
    <property type="evidence" value="ECO:0007669"/>
    <property type="project" value="UniProtKB-SubCell"/>
</dbReference>
<accession>A0A923E3E8</accession>
<protein>
    <submittedName>
        <fullName evidence="10">Lycopene cyclase domain-containing protein</fullName>
    </submittedName>
</protein>
<dbReference type="Proteomes" id="UP000601055">
    <property type="component" value="Unassembled WGS sequence"/>
</dbReference>
<evidence type="ECO:0000256" key="2">
    <source>
        <dbReference type="ARBA" id="ARBA00004829"/>
    </source>
</evidence>
<comment type="subcellular location">
    <subcellularLocation>
        <location evidence="1">Membrane</location>
        <topology evidence="1">Multi-pass membrane protein</topology>
    </subcellularLocation>
</comment>
<keyword evidence="5 8" id="KW-1133">Transmembrane helix</keyword>
<keyword evidence="11" id="KW-1185">Reference proteome</keyword>
<evidence type="ECO:0000256" key="4">
    <source>
        <dbReference type="ARBA" id="ARBA00022746"/>
    </source>
</evidence>
<dbReference type="RefSeq" id="WP_182923422.1">
    <property type="nucleotide sequence ID" value="NZ_WNXD01000002.1"/>
</dbReference>
<evidence type="ECO:0000256" key="6">
    <source>
        <dbReference type="ARBA" id="ARBA00023136"/>
    </source>
</evidence>
<feature type="transmembrane region" description="Helical" evidence="8">
    <location>
        <begin position="34"/>
        <end position="58"/>
    </location>
</feature>
<dbReference type="InterPro" id="IPR017825">
    <property type="entry name" value="Lycopene_cyclase_dom"/>
</dbReference>
<feature type="transmembrane region" description="Helical" evidence="8">
    <location>
        <begin position="78"/>
        <end position="95"/>
    </location>
</feature>